<dbReference type="SUPFAM" id="SSF81606">
    <property type="entry name" value="PP2C-like"/>
    <property type="match status" value="1"/>
</dbReference>
<protein>
    <submittedName>
        <fullName evidence="2">PPM1G</fullName>
        <ecNumber evidence="2">3.1.3.16</ecNumber>
    </submittedName>
</protein>
<dbReference type="OrthoDB" id="10264738at2759"/>
<dbReference type="Proteomes" id="UP000675881">
    <property type="component" value="Chromosome 2"/>
</dbReference>
<gene>
    <name evidence="2" type="ORF">LSAA_6483</name>
</gene>
<name>A0A7R8CRV1_LEPSM</name>
<proteinExistence type="predicted"/>
<reference evidence="2" key="1">
    <citation type="submission" date="2021-02" db="EMBL/GenBank/DDBJ databases">
        <authorList>
            <person name="Bekaert M."/>
        </authorList>
    </citation>
    <scope>NUCLEOTIDE SEQUENCE</scope>
    <source>
        <strain evidence="2">IoA-00</strain>
    </source>
</reference>
<dbReference type="GO" id="GO:0004722">
    <property type="term" value="F:protein serine/threonine phosphatase activity"/>
    <property type="evidence" value="ECO:0007669"/>
    <property type="project" value="UniProtKB-EC"/>
</dbReference>
<keyword evidence="3" id="KW-1185">Reference proteome</keyword>
<sequence length="120" mass="12982">MSSQEVVDFIKPRIEQNPDKLSSICEELFDVCLAPDTSGDGTGCDNMTAVIIKVKGSYNSLNEPSSCKRADIESESTQNSKRRKTDNLKSEKKAAGSSSNTGEPEENKNSTKEEVSADSS</sequence>
<feature type="compositionally biased region" description="Basic and acidic residues" evidence="1">
    <location>
        <begin position="105"/>
        <end position="120"/>
    </location>
</feature>
<dbReference type="Gene3D" id="3.60.40.10">
    <property type="entry name" value="PPM-type phosphatase domain"/>
    <property type="match status" value="1"/>
</dbReference>
<feature type="region of interest" description="Disordered" evidence="1">
    <location>
        <begin position="61"/>
        <end position="120"/>
    </location>
</feature>
<evidence type="ECO:0000313" key="3">
    <source>
        <dbReference type="Proteomes" id="UP000675881"/>
    </source>
</evidence>
<evidence type="ECO:0000313" key="2">
    <source>
        <dbReference type="EMBL" id="CAF2874013.1"/>
    </source>
</evidence>
<accession>A0A7R8CRV1</accession>
<organism evidence="2 3">
    <name type="scientific">Lepeophtheirus salmonis</name>
    <name type="common">Salmon louse</name>
    <name type="synonym">Caligus salmonis</name>
    <dbReference type="NCBI Taxonomy" id="72036"/>
    <lineage>
        <taxon>Eukaryota</taxon>
        <taxon>Metazoa</taxon>
        <taxon>Ecdysozoa</taxon>
        <taxon>Arthropoda</taxon>
        <taxon>Crustacea</taxon>
        <taxon>Multicrustacea</taxon>
        <taxon>Hexanauplia</taxon>
        <taxon>Copepoda</taxon>
        <taxon>Siphonostomatoida</taxon>
        <taxon>Caligidae</taxon>
        <taxon>Lepeophtheirus</taxon>
    </lineage>
</organism>
<dbReference type="AlphaFoldDB" id="A0A7R8CRV1"/>
<dbReference type="EC" id="3.1.3.16" evidence="2"/>
<dbReference type="EMBL" id="HG994581">
    <property type="protein sequence ID" value="CAF2874013.1"/>
    <property type="molecule type" value="Genomic_DNA"/>
</dbReference>
<evidence type="ECO:0000256" key="1">
    <source>
        <dbReference type="SAM" id="MobiDB-lite"/>
    </source>
</evidence>
<keyword evidence="2" id="KW-0378">Hydrolase</keyword>
<feature type="compositionally biased region" description="Basic and acidic residues" evidence="1">
    <location>
        <begin position="85"/>
        <end position="94"/>
    </location>
</feature>
<dbReference type="InterPro" id="IPR036457">
    <property type="entry name" value="PPM-type-like_dom_sf"/>
</dbReference>